<dbReference type="RefSeq" id="WP_397558716.1">
    <property type="nucleotide sequence ID" value="NZ_JBIQWL010000022.1"/>
</dbReference>
<dbReference type="InterPro" id="IPR000600">
    <property type="entry name" value="ROK"/>
</dbReference>
<sequence length="372" mass="38571">MNNRVVLDLLVEHETLSRSDVRTLTGLSKPTASSLLQRLEESGLVRPSGLGDTGPGGRAPQLYRINPTAGYAAAVDVRPGSVRVRISNIAGAMVTECVDENDQVEHGPESAAAIIRSCCDSAGLSPAQLDAIVVSVPGSYDIATDTLSYVDHVPGWQHPSVGAELRMLFPDASVAIENDVNLAAIAERRAALGESDSFFLFWLDDGVGGAIMIDGALHRGTRGAAGEAAFLLIPGAVLDAESRTEGALERLVGDQALRGLAAGAGHEAATAAEALRALLDDPTAATAVAELCNRYACAIASVVALLDPARIVLAGKLARLGGEGLRAEIARQLAEIMPAAPQLTVTVATDTPILDGAMLMSLGIARDRVFTT</sequence>
<name>A0ABW7QFZ7_9MICO</name>
<dbReference type="Proteomes" id="UP001610861">
    <property type="component" value="Unassembled WGS sequence"/>
</dbReference>
<reference evidence="3 4" key="1">
    <citation type="submission" date="2024-09" db="EMBL/GenBank/DDBJ databases">
        <authorList>
            <person name="Pan X."/>
        </authorList>
    </citation>
    <scope>NUCLEOTIDE SEQUENCE [LARGE SCALE GENOMIC DNA]</scope>
    <source>
        <strain evidence="3 4">B2969</strain>
    </source>
</reference>
<dbReference type="InterPro" id="IPR000835">
    <property type="entry name" value="HTH_MarR-typ"/>
</dbReference>
<feature type="domain" description="HTH marR-type" evidence="2">
    <location>
        <begin position="6"/>
        <end position="47"/>
    </location>
</feature>
<protein>
    <submittedName>
        <fullName evidence="3">ROK family protein</fullName>
    </submittedName>
</protein>
<dbReference type="EMBL" id="JBIQWL010000022">
    <property type="protein sequence ID" value="MFH8253293.1"/>
    <property type="molecule type" value="Genomic_DNA"/>
</dbReference>
<dbReference type="SUPFAM" id="SSF46785">
    <property type="entry name" value="Winged helix' DNA-binding domain"/>
    <property type="match status" value="1"/>
</dbReference>
<dbReference type="InterPro" id="IPR036390">
    <property type="entry name" value="WH_DNA-bd_sf"/>
</dbReference>
<keyword evidence="4" id="KW-1185">Reference proteome</keyword>
<comment type="caution">
    <text evidence="3">The sequence shown here is derived from an EMBL/GenBank/DDBJ whole genome shotgun (WGS) entry which is preliminary data.</text>
</comment>
<gene>
    <name evidence="3" type="ORF">ACH3VR_23200</name>
</gene>
<dbReference type="InterPro" id="IPR036388">
    <property type="entry name" value="WH-like_DNA-bd_sf"/>
</dbReference>
<evidence type="ECO:0000259" key="2">
    <source>
        <dbReference type="Pfam" id="PF12802"/>
    </source>
</evidence>
<evidence type="ECO:0000313" key="4">
    <source>
        <dbReference type="Proteomes" id="UP001610861"/>
    </source>
</evidence>
<evidence type="ECO:0000313" key="3">
    <source>
        <dbReference type="EMBL" id="MFH8253293.1"/>
    </source>
</evidence>
<dbReference type="PANTHER" id="PTHR18964:SF149">
    <property type="entry name" value="BIFUNCTIONAL UDP-N-ACETYLGLUCOSAMINE 2-EPIMERASE_N-ACETYLMANNOSAMINE KINASE"/>
    <property type="match status" value="1"/>
</dbReference>
<dbReference type="SUPFAM" id="SSF53067">
    <property type="entry name" value="Actin-like ATPase domain"/>
    <property type="match status" value="1"/>
</dbReference>
<proteinExistence type="inferred from homology"/>
<accession>A0ABW7QFZ7</accession>
<dbReference type="Pfam" id="PF12802">
    <property type="entry name" value="MarR_2"/>
    <property type="match status" value="1"/>
</dbReference>
<organism evidence="3 4">
    <name type="scientific">Microbacterium alkaliflavum</name>
    <dbReference type="NCBI Taxonomy" id="3248839"/>
    <lineage>
        <taxon>Bacteria</taxon>
        <taxon>Bacillati</taxon>
        <taxon>Actinomycetota</taxon>
        <taxon>Actinomycetes</taxon>
        <taxon>Micrococcales</taxon>
        <taxon>Microbacteriaceae</taxon>
        <taxon>Microbacterium</taxon>
    </lineage>
</organism>
<dbReference type="PANTHER" id="PTHR18964">
    <property type="entry name" value="ROK (REPRESSOR, ORF, KINASE) FAMILY"/>
    <property type="match status" value="1"/>
</dbReference>
<dbReference type="InterPro" id="IPR043129">
    <property type="entry name" value="ATPase_NBD"/>
</dbReference>
<dbReference type="Gene3D" id="1.10.10.10">
    <property type="entry name" value="Winged helix-like DNA-binding domain superfamily/Winged helix DNA-binding domain"/>
    <property type="match status" value="1"/>
</dbReference>
<dbReference type="Pfam" id="PF00480">
    <property type="entry name" value="ROK"/>
    <property type="match status" value="1"/>
</dbReference>
<evidence type="ECO:0000256" key="1">
    <source>
        <dbReference type="ARBA" id="ARBA00006479"/>
    </source>
</evidence>
<dbReference type="CDD" id="cd00090">
    <property type="entry name" value="HTH_ARSR"/>
    <property type="match status" value="1"/>
</dbReference>
<dbReference type="InterPro" id="IPR011991">
    <property type="entry name" value="ArsR-like_HTH"/>
</dbReference>
<comment type="similarity">
    <text evidence="1">Belongs to the ROK (NagC/XylR) family.</text>
</comment>
<dbReference type="Gene3D" id="3.30.420.40">
    <property type="match status" value="2"/>
</dbReference>